<proteinExistence type="inferred from homology"/>
<protein>
    <recommendedName>
        <fullName evidence="6">Carbohydrate kinase FGGY N-terminal domain-containing protein</fullName>
    </recommendedName>
</protein>
<keyword evidence="2" id="KW-0808">Transferase</keyword>
<name>A0ABN8CZ75_9STRA</name>
<gene>
    <name evidence="4" type="ORF">PBS001_LOCUS4973</name>
</gene>
<evidence type="ECO:0000256" key="3">
    <source>
        <dbReference type="ARBA" id="ARBA00022777"/>
    </source>
</evidence>
<keyword evidence="3" id="KW-0418">Kinase</keyword>
<evidence type="ECO:0008006" key="6">
    <source>
        <dbReference type="Google" id="ProtNLM"/>
    </source>
</evidence>
<reference evidence="4 5" key="1">
    <citation type="submission" date="2021-11" db="EMBL/GenBank/DDBJ databases">
        <authorList>
            <person name="Islam A."/>
            <person name="Islam S."/>
            <person name="Flora M.S."/>
            <person name="Rahman M."/>
            <person name="Ziaur R.M."/>
            <person name="Epstein J.H."/>
            <person name="Hassan M."/>
            <person name="Klassen M."/>
            <person name="Woodard K."/>
            <person name="Webb A."/>
            <person name="Webby R.J."/>
            <person name="El Zowalaty M.E."/>
        </authorList>
    </citation>
    <scope>NUCLEOTIDE SEQUENCE [LARGE SCALE GENOMIC DNA]</scope>
    <source>
        <strain evidence="4">Pbs1</strain>
    </source>
</reference>
<accession>A0ABN8CZ75</accession>
<evidence type="ECO:0000313" key="5">
    <source>
        <dbReference type="Proteomes" id="UP001158986"/>
    </source>
</evidence>
<dbReference type="InterPro" id="IPR043129">
    <property type="entry name" value="ATPase_NBD"/>
</dbReference>
<comment type="caution">
    <text evidence="4">The sequence shown here is derived from an EMBL/GenBank/DDBJ whole genome shotgun (WGS) entry which is preliminary data.</text>
</comment>
<keyword evidence="5" id="KW-1185">Reference proteome</keyword>
<dbReference type="EMBL" id="CAKLCB010000262">
    <property type="protein sequence ID" value="CAH0518400.1"/>
    <property type="molecule type" value="Genomic_DNA"/>
</dbReference>
<evidence type="ECO:0000256" key="1">
    <source>
        <dbReference type="ARBA" id="ARBA00009156"/>
    </source>
</evidence>
<comment type="similarity">
    <text evidence="1">Belongs to the FGGY kinase family.</text>
</comment>
<dbReference type="SUPFAM" id="SSF53067">
    <property type="entry name" value="Actin-like ATPase domain"/>
    <property type="match status" value="1"/>
</dbReference>
<evidence type="ECO:0000313" key="4">
    <source>
        <dbReference type="EMBL" id="CAH0518400.1"/>
    </source>
</evidence>
<dbReference type="Proteomes" id="UP001158986">
    <property type="component" value="Unassembled WGS sequence"/>
</dbReference>
<dbReference type="PANTHER" id="PTHR10196">
    <property type="entry name" value="SUGAR KINASE"/>
    <property type="match status" value="1"/>
</dbReference>
<evidence type="ECO:0000256" key="2">
    <source>
        <dbReference type="ARBA" id="ARBA00022679"/>
    </source>
</evidence>
<sequence length="218" mass="24329">MARLVQDNALFLGLDCFTQSMSALVVDTCGQVVYESSFRFDERFPHYNTKNGALRSAENEVAIPSFMFVESLDAIMGVLAKSSVDLTKIKSISGSAQQHSSVYWSKDFSLRRCFDAVIDLDVTTMIEAMKKQQEPVFCLPNGPSWMDSSTTHYCKELEAAVGGSDRVAEISGSRPTSALQATELLREFTRTRRPRKMRAYCSGVINANVAAVWRLHFN</sequence>
<dbReference type="PANTHER" id="PTHR10196:SF57">
    <property type="entry name" value="XYLULOSE KINASE"/>
    <property type="match status" value="1"/>
</dbReference>
<dbReference type="Gene3D" id="3.30.420.40">
    <property type="match status" value="1"/>
</dbReference>
<organism evidence="4 5">
    <name type="scientific">Peronospora belbahrii</name>
    <dbReference type="NCBI Taxonomy" id="622444"/>
    <lineage>
        <taxon>Eukaryota</taxon>
        <taxon>Sar</taxon>
        <taxon>Stramenopiles</taxon>
        <taxon>Oomycota</taxon>
        <taxon>Peronosporomycetes</taxon>
        <taxon>Peronosporales</taxon>
        <taxon>Peronosporaceae</taxon>
        <taxon>Peronospora</taxon>
    </lineage>
</organism>